<comment type="subcellular location">
    <subcellularLocation>
        <location evidence="1">Cytoplasm</location>
        <location evidence="1">Cytosol</location>
    </subcellularLocation>
</comment>
<keyword evidence="5" id="KW-0648">Protein biosynthesis</keyword>
<evidence type="ECO:0000256" key="9">
    <source>
        <dbReference type="RuleBase" id="RU003814"/>
    </source>
</evidence>
<evidence type="ECO:0000256" key="6">
    <source>
        <dbReference type="ARBA" id="ARBA00044147"/>
    </source>
</evidence>
<comment type="subunit">
    <text evidence="8">Component of the translation initiation factor 2B (eIF2B) complex which is a heterodecamer of two sets of five different subunits: alpha, beta, gamma, delta and epsilon. Subunits alpha, beta and delta comprise a regulatory subcomplex and subunits epsilon and gamma comprise a catalytic subcomplex. Within the complex, the hexameric regulatory complex resides at the center, with the two heterodimeric catalytic subcomplexes bound on opposite sides.</text>
</comment>
<dbReference type="PANTHER" id="PTHR10233">
    <property type="entry name" value="TRANSLATION INITIATION FACTOR EIF-2B"/>
    <property type="match status" value="1"/>
</dbReference>
<feature type="compositionally biased region" description="Acidic residues" evidence="10">
    <location>
        <begin position="137"/>
        <end position="148"/>
    </location>
</feature>
<comment type="similarity">
    <text evidence="2 9">Belongs to the eIF-2B alpha/beta/delta subunits family.</text>
</comment>
<keyword evidence="4 11" id="KW-0396">Initiation factor</keyword>
<dbReference type="SUPFAM" id="SSF100950">
    <property type="entry name" value="NagB/RpiA/CoA transferase-like"/>
    <property type="match status" value="1"/>
</dbReference>
<dbReference type="AlphaFoldDB" id="A0A0A9WMK0"/>
<name>A0A0A9WMK0_LYGHE</name>
<sequence>MLSNGSMYATAGTSMVAMVAKTYCIPVLVCCETFKFSTTVQLDAICYNEIGDPEEIACSAYRDLPSNTYYDELCCYKSLKDARIIQDFSSLPRDQVQATNEMYTNGDATVSTSMCTPRYGQQMQQRYSGGSSKHFDEDEFANESESELSDYHSKLESSDASLHDWREIEHLNILNILYDVTPVEFIVGVITEVGTVPPTSVPVILREFSDSVG</sequence>
<dbReference type="InterPro" id="IPR042529">
    <property type="entry name" value="IF_2B-like_C"/>
</dbReference>
<proteinExistence type="inferred from homology"/>
<evidence type="ECO:0000256" key="4">
    <source>
        <dbReference type="ARBA" id="ARBA00022540"/>
    </source>
</evidence>
<evidence type="ECO:0000256" key="10">
    <source>
        <dbReference type="SAM" id="MobiDB-lite"/>
    </source>
</evidence>
<reference evidence="11" key="1">
    <citation type="journal article" date="2014" name="PLoS ONE">
        <title>Transcriptome-Based Identification of ABC Transporters in the Western Tarnished Plant Bug Lygus hesperus.</title>
        <authorList>
            <person name="Hull J.J."/>
            <person name="Chaney K."/>
            <person name="Geib S.M."/>
            <person name="Fabrick J.A."/>
            <person name="Brent C.S."/>
            <person name="Walsh D."/>
            <person name="Lavine L.C."/>
        </authorList>
    </citation>
    <scope>NUCLEOTIDE SEQUENCE</scope>
</reference>
<evidence type="ECO:0000256" key="8">
    <source>
        <dbReference type="ARBA" id="ARBA00046432"/>
    </source>
</evidence>
<feature type="region of interest" description="Disordered" evidence="10">
    <location>
        <begin position="126"/>
        <end position="151"/>
    </location>
</feature>
<dbReference type="InterPro" id="IPR000649">
    <property type="entry name" value="IF-2B-related"/>
</dbReference>
<evidence type="ECO:0000256" key="3">
    <source>
        <dbReference type="ARBA" id="ARBA00022490"/>
    </source>
</evidence>
<evidence type="ECO:0000256" key="5">
    <source>
        <dbReference type="ARBA" id="ARBA00022917"/>
    </source>
</evidence>
<dbReference type="EMBL" id="GBHO01037524">
    <property type="protein sequence ID" value="JAG06080.1"/>
    <property type="molecule type" value="Transcribed_RNA"/>
</dbReference>
<dbReference type="InterPro" id="IPR037171">
    <property type="entry name" value="NagB/RpiA_transferase-like"/>
</dbReference>
<dbReference type="Gene3D" id="3.40.50.10470">
    <property type="entry name" value="Translation initiation factor eif-2b, domain 2"/>
    <property type="match status" value="1"/>
</dbReference>
<dbReference type="PANTHER" id="PTHR10233:SF14">
    <property type="entry name" value="TRANSLATION INITIATION FACTOR EIF-2B SUBUNIT DELTA"/>
    <property type="match status" value="1"/>
</dbReference>
<reference evidence="11" key="2">
    <citation type="submission" date="2014-07" db="EMBL/GenBank/DDBJ databases">
        <authorList>
            <person name="Hull J."/>
        </authorList>
    </citation>
    <scope>NUCLEOTIDE SEQUENCE</scope>
</reference>
<evidence type="ECO:0000256" key="2">
    <source>
        <dbReference type="ARBA" id="ARBA00007251"/>
    </source>
</evidence>
<evidence type="ECO:0000313" key="11">
    <source>
        <dbReference type="EMBL" id="JAG06080.1"/>
    </source>
</evidence>
<dbReference type="Pfam" id="PF01008">
    <property type="entry name" value="IF-2B"/>
    <property type="match status" value="1"/>
</dbReference>
<accession>A0A0A9WMK0</accession>
<dbReference type="GO" id="GO:0003743">
    <property type="term" value="F:translation initiation factor activity"/>
    <property type="evidence" value="ECO:0007669"/>
    <property type="project" value="UniProtKB-KW"/>
</dbReference>
<protein>
    <recommendedName>
        <fullName evidence="6">Translation initiation factor eIF2B subunit delta</fullName>
    </recommendedName>
    <alternativeName>
        <fullName evidence="7">eIF2B GDP-GTP exchange factor subunit delta</fullName>
    </alternativeName>
</protein>
<dbReference type="GO" id="GO:0005829">
    <property type="term" value="C:cytosol"/>
    <property type="evidence" value="ECO:0007669"/>
    <property type="project" value="UniProtKB-SubCell"/>
</dbReference>
<evidence type="ECO:0000256" key="7">
    <source>
        <dbReference type="ARBA" id="ARBA00044356"/>
    </source>
</evidence>
<organism evidence="11">
    <name type="scientific">Lygus hesperus</name>
    <name type="common">Western plant bug</name>
    <dbReference type="NCBI Taxonomy" id="30085"/>
    <lineage>
        <taxon>Eukaryota</taxon>
        <taxon>Metazoa</taxon>
        <taxon>Ecdysozoa</taxon>
        <taxon>Arthropoda</taxon>
        <taxon>Hexapoda</taxon>
        <taxon>Insecta</taxon>
        <taxon>Pterygota</taxon>
        <taxon>Neoptera</taxon>
        <taxon>Paraneoptera</taxon>
        <taxon>Hemiptera</taxon>
        <taxon>Heteroptera</taxon>
        <taxon>Panheteroptera</taxon>
        <taxon>Cimicomorpha</taxon>
        <taxon>Miridae</taxon>
        <taxon>Mirini</taxon>
        <taxon>Lygus</taxon>
    </lineage>
</organism>
<keyword evidence="3" id="KW-0963">Cytoplasm</keyword>
<evidence type="ECO:0000256" key="1">
    <source>
        <dbReference type="ARBA" id="ARBA00004514"/>
    </source>
</evidence>
<gene>
    <name evidence="11" type="primary">GCD2</name>
    <name evidence="11" type="ORF">CM83_911</name>
</gene>